<evidence type="ECO:0000313" key="4">
    <source>
        <dbReference type="Proteomes" id="UP000618986"/>
    </source>
</evidence>
<feature type="transmembrane region" description="Helical" evidence="2">
    <location>
        <begin position="200"/>
        <end position="215"/>
    </location>
</feature>
<dbReference type="Proteomes" id="UP000618986">
    <property type="component" value="Unassembled WGS sequence"/>
</dbReference>
<feature type="transmembrane region" description="Helical" evidence="2">
    <location>
        <begin position="222"/>
        <end position="242"/>
    </location>
</feature>
<dbReference type="EMBL" id="JACHJC010000001">
    <property type="protein sequence ID" value="MBB5112881.1"/>
    <property type="molecule type" value="Genomic_DNA"/>
</dbReference>
<evidence type="ECO:0000313" key="3">
    <source>
        <dbReference type="EMBL" id="MBB5112881.1"/>
    </source>
</evidence>
<accession>A0ABR6ME27</accession>
<proteinExistence type="predicted"/>
<feature type="transmembrane region" description="Helical" evidence="2">
    <location>
        <begin position="155"/>
        <end position="174"/>
    </location>
</feature>
<comment type="caution">
    <text evidence="3">The sequence shown here is derived from an EMBL/GenBank/DDBJ whole genome shotgun (WGS) entry which is preliminary data.</text>
</comment>
<keyword evidence="2" id="KW-1133">Transmembrane helix</keyword>
<dbReference type="RefSeq" id="WP_184684195.1">
    <property type="nucleotide sequence ID" value="NZ_JACHJC010000001.1"/>
</dbReference>
<feature type="transmembrane region" description="Helical" evidence="2">
    <location>
        <begin position="179"/>
        <end position="194"/>
    </location>
</feature>
<keyword evidence="2" id="KW-0812">Transmembrane</keyword>
<feature type="transmembrane region" description="Helical" evidence="2">
    <location>
        <begin position="446"/>
        <end position="464"/>
    </location>
</feature>
<feature type="transmembrane region" description="Helical" evidence="2">
    <location>
        <begin position="131"/>
        <end position="149"/>
    </location>
</feature>
<keyword evidence="4" id="KW-1185">Reference proteome</keyword>
<feature type="transmembrane region" description="Helical" evidence="2">
    <location>
        <begin position="32"/>
        <end position="52"/>
    </location>
</feature>
<feature type="transmembrane region" description="Helical" evidence="2">
    <location>
        <begin position="410"/>
        <end position="434"/>
    </location>
</feature>
<evidence type="ECO:0000256" key="2">
    <source>
        <dbReference type="SAM" id="Phobius"/>
    </source>
</evidence>
<organism evidence="3 4">
    <name type="scientific">Micromonospora echinospora</name>
    <name type="common">Micromonospora purpurea</name>
    <dbReference type="NCBI Taxonomy" id="1877"/>
    <lineage>
        <taxon>Bacteria</taxon>
        <taxon>Bacillati</taxon>
        <taxon>Actinomycetota</taxon>
        <taxon>Actinomycetes</taxon>
        <taxon>Micromonosporales</taxon>
        <taxon>Micromonosporaceae</taxon>
        <taxon>Micromonospora</taxon>
    </lineage>
</organism>
<gene>
    <name evidence="3" type="ORF">FHU28_002720</name>
</gene>
<reference evidence="3 4" key="1">
    <citation type="submission" date="2020-08" db="EMBL/GenBank/DDBJ databases">
        <title>Sequencing the genomes of 1000 actinobacteria strains.</title>
        <authorList>
            <person name="Klenk H.-P."/>
        </authorList>
    </citation>
    <scope>NUCLEOTIDE SEQUENCE [LARGE SCALE GENOMIC DNA]</scope>
    <source>
        <strain evidence="3 4">DSM 43036</strain>
    </source>
</reference>
<keyword evidence="2" id="KW-0472">Membrane</keyword>
<sequence>MVESSVVQERPQEPVEPPAARRPRSRPRPAQVVLAGLVVAFVAARLSIAARAEAFRTFDTRSYAGLLDGPNPTATLSFTGHAPRLWGTPLLYTLAGSDPARAWAQALISTVAWVVLVLALWTMLRGTTARVCAGVALFVLALTRAVYVWDHTLTAESLSISLGLLAFGLLVLWVRRRSWPLLAAMVVVTVWWMFVRQDMLLFIALVPAVLAVLAWRSRPHRWAAVVALVAIGAGLGWNAALLGPTDETFAKWSASGRSQTDETFLYRLMVEVQRDPEMRQVYHRELGMPRCVAIEDPNLVRRWNVRKFSEAYANCPELQRWAEEHEMAVGFRYAVAEPDHYREIMVGRVLPMALGSTELHTYGRPVSMLPEAVEKVWHPRRGLVLPLLAGAVVAAVLACVLTGAVRRRRWLVLAGVLGVAVSLASVLASLMLSAGEYSRFGIQEAIYLRISLVVLAVAALDAALTRPWRRAGRAARGVPGGDAAQP</sequence>
<feature type="region of interest" description="Disordered" evidence="1">
    <location>
        <begin position="1"/>
        <end position="27"/>
    </location>
</feature>
<name>A0ABR6ME27_MICEC</name>
<dbReference type="GeneID" id="300293295"/>
<evidence type="ECO:0000256" key="1">
    <source>
        <dbReference type="SAM" id="MobiDB-lite"/>
    </source>
</evidence>
<feature type="transmembrane region" description="Helical" evidence="2">
    <location>
        <begin position="383"/>
        <end position="403"/>
    </location>
</feature>
<protein>
    <submittedName>
        <fullName evidence="3">4-amino-4-deoxy-L-arabinose transferase-like glycosyltransferase</fullName>
    </submittedName>
</protein>
<feature type="transmembrane region" description="Helical" evidence="2">
    <location>
        <begin position="102"/>
        <end position="124"/>
    </location>
</feature>